<evidence type="ECO:0000259" key="5">
    <source>
        <dbReference type="Pfam" id="PF13458"/>
    </source>
</evidence>
<reference evidence="7" key="2">
    <citation type="submission" date="2021-04" db="EMBL/GenBank/DDBJ databases">
        <title>Complete Genome and methylome analysis of Thiothrix fructosivorans ATCC 49748.</title>
        <authorList>
            <person name="Fomenkov A."/>
            <person name="Sun L."/>
            <person name="Vincze T."/>
            <person name="Grabovich M.Y."/>
            <person name="Roberts R.J."/>
        </authorList>
    </citation>
    <scope>NUCLEOTIDE SEQUENCE</scope>
    <source>
        <strain evidence="7">ATCC 49748</strain>
    </source>
</reference>
<keyword evidence="2 4" id="KW-0732">Signal</keyword>
<comment type="similarity">
    <text evidence="1">Belongs to the leucine-binding protein family.</text>
</comment>
<evidence type="ECO:0000256" key="1">
    <source>
        <dbReference type="ARBA" id="ARBA00010062"/>
    </source>
</evidence>
<feature type="chain" id="PRO_5032830979" evidence="4">
    <location>
        <begin position="18"/>
        <end position="688"/>
    </location>
</feature>
<dbReference type="Proteomes" id="UP000664466">
    <property type="component" value="Unassembled WGS sequence"/>
</dbReference>
<dbReference type="PANTHER" id="PTHR30483:SF6">
    <property type="entry name" value="PERIPLASMIC BINDING PROTEIN OF ABC TRANSPORTER FOR NATURAL AMINO ACIDS"/>
    <property type="match status" value="1"/>
</dbReference>
<dbReference type="EMBL" id="CP072748">
    <property type="protein sequence ID" value="QTX10030.1"/>
    <property type="molecule type" value="Genomic_DNA"/>
</dbReference>
<protein>
    <submittedName>
        <fullName evidence="7">ABC transporter substrate-binding protein</fullName>
    </submittedName>
</protein>
<keyword evidence="8" id="KW-1185">Reference proteome</keyword>
<dbReference type="Gene3D" id="3.40.50.2300">
    <property type="match status" value="2"/>
</dbReference>
<name>A0A8B0SHU6_9GAMM</name>
<reference evidence="6 8" key="1">
    <citation type="submission" date="2021-03" db="EMBL/GenBank/DDBJ databases">
        <title>Draft genome and methylome analysis of Thiotrix fructosivoruns ATCC 49748.</title>
        <authorList>
            <person name="Fomenkov A."/>
            <person name="Grabovich M.Y."/>
            <person name="Roberts R.J."/>
        </authorList>
    </citation>
    <scope>NUCLEOTIDE SEQUENCE [LARGE SCALE GENOMIC DNA]</scope>
    <source>
        <strain evidence="6 8">ATCC 49748</strain>
    </source>
</reference>
<evidence type="ECO:0000313" key="7">
    <source>
        <dbReference type="EMBL" id="QTX10030.1"/>
    </source>
</evidence>
<dbReference type="Pfam" id="PF13458">
    <property type="entry name" value="Peripla_BP_6"/>
    <property type="match status" value="1"/>
</dbReference>
<feature type="compositionally biased region" description="Polar residues" evidence="3">
    <location>
        <begin position="446"/>
        <end position="458"/>
    </location>
</feature>
<dbReference type="AlphaFoldDB" id="A0A8B0SHU6"/>
<dbReference type="SUPFAM" id="SSF53822">
    <property type="entry name" value="Periplasmic binding protein-like I"/>
    <property type="match status" value="1"/>
</dbReference>
<dbReference type="CDD" id="cd06344">
    <property type="entry name" value="PBP1_ABC_HAAT-like"/>
    <property type="match status" value="1"/>
</dbReference>
<evidence type="ECO:0000256" key="2">
    <source>
        <dbReference type="ARBA" id="ARBA00022729"/>
    </source>
</evidence>
<gene>
    <name evidence="7" type="ORF">J1836_015700</name>
    <name evidence="6" type="ORF">J1836_20315</name>
</gene>
<dbReference type="InterPro" id="IPR028081">
    <property type="entry name" value="Leu-bd"/>
</dbReference>
<dbReference type="EMBL" id="JAFMPM010000008">
    <property type="protein sequence ID" value="MBO0615246.1"/>
    <property type="molecule type" value="Genomic_DNA"/>
</dbReference>
<dbReference type="InterPro" id="IPR028082">
    <property type="entry name" value="Peripla_BP_I"/>
</dbReference>
<dbReference type="RefSeq" id="WP_207252968.1">
    <property type="nucleotide sequence ID" value="NZ_JAFMPM010000008.1"/>
</dbReference>
<accession>A0A8B0SHU6</accession>
<feature type="compositionally biased region" description="Polar residues" evidence="3">
    <location>
        <begin position="417"/>
        <end position="438"/>
    </location>
</feature>
<sequence>MNATRLLVWLIVCLNLAACSPDYEQMAQQRLDYARQNTGDIHFVAVQDTYKSNYLNGVLLAAEEINQRPNKLMGRSLNVSIEQDGESFDDTKPTIRRIAADPKVTAVLGHRSSSIAVPASVVYERSQILFIPPFSTAQELTGHNFQYVFRMMPNAAVMTEQIASVAQYLGYKNVVILYARDDLSRELAFLFEDAAVKRDIKLVQNSSFFEKEDNYRPLISQFTGKDFDAVFIASPSQPGGNMVKQLREMGINKPILGGDGFNLPAYAKTVGEAGQNTIVPAVYRPNNQNPRDTAFIQRYKDKYQEEPDYNAAQGYDSVMLLAAAIEKAGSTVPALLSSTMHYLPAWLGVTGLYAYNGVGDLYGKHFVFNVWQRGEFRPLPAIHLPFLLERFEKRLSDTTTPVENTRSKPDLPPATPTVEQTTVLPSEQPNNTAQSAKQSAEMPSAPAQTPTTNTLAGQTQTSKKLSFAEIFSTPVHSDDHKVRLLELAQAMFQFKRIGLIYEDTENGRLAAGYSIVKQMTEQSGVKLVGCDIPFSALSKNEIERELIACYGKLSLNADAFFISNHAGINQTLVGRLNSSMTFFKVPAIFIGEQIDLTGVDIVLNQRTDVDPQGRGNMEVYRDLVHNVKVHELASHLVGMPEISINLSSLQYQGFSDAPFLDLAPATFLDSVDDHIPTPVPEKKTGNTP</sequence>
<evidence type="ECO:0000313" key="6">
    <source>
        <dbReference type="EMBL" id="MBO0615246.1"/>
    </source>
</evidence>
<evidence type="ECO:0000256" key="4">
    <source>
        <dbReference type="SAM" id="SignalP"/>
    </source>
</evidence>
<proteinExistence type="inferred from homology"/>
<feature type="signal peptide" evidence="4">
    <location>
        <begin position="1"/>
        <end position="17"/>
    </location>
</feature>
<dbReference type="InterPro" id="IPR051010">
    <property type="entry name" value="BCAA_transport"/>
</dbReference>
<dbReference type="PANTHER" id="PTHR30483">
    <property type="entry name" value="LEUCINE-SPECIFIC-BINDING PROTEIN"/>
    <property type="match status" value="1"/>
</dbReference>
<feature type="domain" description="Leucine-binding protein" evidence="5">
    <location>
        <begin position="51"/>
        <end position="351"/>
    </location>
</feature>
<evidence type="ECO:0000313" key="8">
    <source>
        <dbReference type="Proteomes" id="UP000664466"/>
    </source>
</evidence>
<feature type="region of interest" description="Disordered" evidence="3">
    <location>
        <begin position="398"/>
        <end position="458"/>
    </location>
</feature>
<evidence type="ECO:0000256" key="3">
    <source>
        <dbReference type="SAM" id="MobiDB-lite"/>
    </source>
</evidence>
<organism evidence="7">
    <name type="scientific">Thiothrix fructosivorans</name>
    <dbReference type="NCBI Taxonomy" id="111770"/>
    <lineage>
        <taxon>Bacteria</taxon>
        <taxon>Pseudomonadati</taxon>
        <taxon>Pseudomonadota</taxon>
        <taxon>Gammaproteobacteria</taxon>
        <taxon>Thiotrichales</taxon>
        <taxon>Thiotrichaceae</taxon>
        <taxon>Thiothrix</taxon>
    </lineage>
</organism>